<dbReference type="PANTHER" id="PTHR42756:SF1">
    <property type="entry name" value="TRANSCRIPTIONAL REPRESSOR OF EMRAB OPERON"/>
    <property type="match status" value="1"/>
</dbReference>
<dbReference type="AlphaFoldDB" id="A0A9X4QS14"/>
<dbReference type="Proteomes" id="UP001153404">
    <property type="component" value="Unassembled WGS sequence"/>
</dbReference>
<dbReference type="SMART" id="SM00347">
    <property type="entry name" value="HTH_MARR"/>
    <property type="match status" value="1"/>
</dbReference>
<proteinExistence type="predicted"/>
<dbReference type="InterPro" id="IPR036390">
    <property type="entry name" value="WH_DNA-bd_sf"/>
</dbReference>
<keyword evidence="3" id="KW-0804">Transcription</keyword>
<dbReference type="EMBL" id="JAPDIA010000003">
    <property type="protein sequence ID" value="MDG0809125.1"/>
    <property type="molecule type" value="Genomic_DNA"/>
</dbReference>
<evidence type="ECO:0000256" key="3">
    <source>
        <dbReference type="ARBA" id="ARBA00023163"/>
    </source>
</evidence>
<sequence length="157" mass="18584">MENKHPSEQLAVIFYRVNRAFQYLMSLNLRSYDITPEQWNVLKHLQEKDGISQKDLSYMADKDKTTITRIIDSLEERGALHRHNNPNDRRSFLIYLTEEGRSLIRELQPIPDKVNRLASGQLSEQDLLNLKDMLASLQDQILTEIERYSFEHRHQAF</sequence>
<evidence type="ECO:0000313" key="6">
    <source>
        <dbReference type="Proteomes" id="UP001153404"/>
    </source>
</evidence>
<evidence type="ECO:0000256" key="1">
    <source>
        <dbReference type="ARBA" id="ARBA00023015"/>
    </source>
</evidence>
<name>A0A9X4QS14_9BACL</name>
<dbReference type="PANTHER" id="PTHR42756">
    <property type="entry name" value="TRANSCRIPTIONAL REGULATOR, MARR"/>
    <property type="match status" value="1"/>
</dbReference>
<dbReference type="GO" id="GO:0003700">
    <property type="term" value="F:DNA-binding transcription factor activity"/>
    <property type="evidence" value="ECO:0007669"/>
    <property type="project" value="InterPro"/>
</dbReference>
<evidence type="ECO:0000259" key="4">
    <source>
        <dbReference type="PROSITE" id="PS50995"/>
    </source>
</evidence>
<dbReference type="PRINTS" id="PR00598">
    <property type="entry name" value="HTHMARR"/>
</dbReference>
<dbReference type="SUPFAM" id="SSF46785">
    <property type="entry name" value="Winged helix' DNA-binding domain"/>
    <property type="match status" value="1"/>
</dbReference>
<keyword evidence="6" id="KW-1185">Reference proteome</keyword>
<evidence type="ECO:0000313" key="5">
    <source>
        <dbReference type="EMBL" id="MDG0809125.1"/>
    </source>
</evidence>
<dbReference type="GO" id="GO:0003677">
    <property type="term" value="F:DNA binding"/>
    <property type="evidence" value="ECO:0007669"/>
    <property type="project" value="UniProtKB-KW"/>
</dbReference>
<dbReference type="RefSeq" id="WP_277530232.1">
    <property type="nucleotide sequence ID" value="NZ_JAPDIA010000003.1"/>
</dbReference>
<comment type="caution">
    <text evidence="5">The sequence shown here is derived from an EMBL/GenBank/DDBJ whole genome shotgun (WGS) entry which is preliminary data.</text>
</comment>
<accession>A0A9X4QS14</accession>
<keyword evidence="1" id="KW-0805">Transcription regulation</keyword>
<dbReference type="Gene3D" id="1.10.10.10">
    <property type="entry name" value="Winged helix-like DNA-binding domain superfamily/Winged helix DNA-binding domain"/>
    <property type="match status" value="1"/>
</dbReference>
<dbReference type="Pfam" id="PF01047">
    <property type="entry name" value="MarR"/>
    <property type="match status" value="1"/>
</dbReference>
<dbReference type="InterPro" id="IPR023187">
    <property type="entry name" value="Tscrpt_reg_MarR-type_CS"/>
</dbReference>
<dbReference type="PROSITE" id="PS01117">
    <property type="entry name" value="HTH_MARR_1"/>
    <property type="match status" value="1"/>
</dbReference>
<evidence type="ECO:0000256" key="2">
    <source>
        <dbReference type="ARBA" id="ARBA00023125"/>
    </source>
</evidence>
<dbReference type="InterPro" id="IPR000835">
    <property type="entry name" value="HTH_MarR-typ"/>
</dbReference>
<feature type="domain" description="HTH marR-type" evidence="4">
    <location>
        <begin position="7"/>
        <end position="139"/>
    </location>
</feature>
<keyword evidence="2" id="KW-0238">DNA-binding</keyword>
<protein>
    <submittedName>
        <fullName evidence="5">MarR family transcriptional regulator</fullName>
    </submittedName>
</protein>
<dbReference type="PROSITE" id="PS50995">
    <property type="entry name" value="HTH_MARR_2"/>
    <property type="match status" value="1"/>
</dbReference>
<organism evidence="5 6">
    <name type="scientific">Cohnella rhizosphaerae</name>
    <dbReference type="NCBI Taxonomy" id="1457232"/>
    <lineage>
        <taxon>Bacteria</taxon>
        <taxon>Bacillati</taxon>
        <taxon>Bacillota</taxon>
        <taxon>Bacilli</taxon>
        <taxon>Bacillales</taxon>
        <taxon>Paenibacillaceae</taxon>
        <taxon>Cohnella</taxon>
    </lineage>
</organism>
<reference evidence="5" key="1">
    <citation type="submission" date="2022-10" db="EMBL/GenBank/DDBJ databases">
        <title>Comparative genomic analysis of Cohnella hashimotonis sp. nov., isolated from the International Space Station.</title>
        <authorList>
            <person name="Simpson A."/>
            <person name="Venkateswaran K."/>
        </authorList>
    </citation>
    <scope>NUCLEOTIDE SEQUENCE</scope>
    <source>
        <strain evidence="5">DSM 28161</strain>
    </source>
</reference>
<dbReference type="InterPro" id="IPR036388">
    <property type="entry name" value="WH-like_DNA-bd_sf"/>
</dbReference>
<gene>
    <name evidence="5" type="ORF">OMP40_06835</name>
</gene>